<protein>
    <submittedName>
        <fullName evidence="4">NAD(P)-binding protein</fullName>
    </submittedName>
</protein>
<dbReference type="Pfam" id="PF00106">
    <property type="entry name" value="adh_short"/>
    <property type="match status" value="1"/>
</dbReference>
<dbReference type="InterPro" id="IPR036291">
    <property type="entry name" value="NAD(P)-bd_dom_sf"/>
</dbReference>
<evidence type="ECO:0000256" key="3">
    <source>
        <dbReference type="ARBA" id="ARBA00023002"/>
    </source>
</evidence>
<dbReference type="FunFam" id="3.40.50.720:FF:000643">
    <property type="entry name" value="Short chain dehydrogenase/reductase family oxidoreductase, putative"/>
    <property type="match status" value="1"/>
</dbReference>
<accession>A0A6A6X672</accession>
<evidence type="ECO:0000313" key="5">
    <source>
        <dbReference type="Proteomes" id="UP000799757"/>
    </source>
</evidence>
<dbReference type="OrthoDB" id="5296at2759"/>
<reference evidence="4" key="1">
    <citation type="journal article" date="2020" name="Stud. Mycol.">
        <title>101 Dothideomycetes genomes: a test case for predicting lifestyles and emergence of pathogens.</title>
        <authorList>
            <person name="Haridas S."/>
            <person name="Albert R."/>
            <person name="Binder M."/>
            <person name="Bloem J."/>
            <person name="Labutti K."/>
            <person name="Salamov A."/>
            <person name="Andreopoulos B."/>
            <person name="Baker S."/>
            <person name="Barry K."/>
            <person name="Bills G."/>
            <person name="Bluhm B."/>
            <person name="Cannon C."/>
            <person name="Castanera R."/>
            <person name="Culley D."/>
            <person name="Daum C."/>
            <person name="Ezra D."/>
            <person name="Gonzalez J."/>
            <person name="Henrissat B."/>
            <person name="Kuo A."/>
            <person name="Liang C."/>
            <person name="Lipzen A."/>
            <person name="Lutzoni F."/>
            <person name="Magnuson J."/>
            <person name="Mondo S."/>
            <person name="Nolan M."/>
            <person name="Ohm R."/>
            <person name="Pangilinan J."/>
            <person name="Park H.-J."/>
            <person name="Ramirez L."/>
            <person name="Alfaro M."/>
            <person name="Sun H."/>
            <person name="Tritt A."/>
            <person name="Yoshinaga Y."/>
            <person name="Zwiers L.-H."/>
            <person name="Turgeon B."/>
            <person name="Goodwin S."/>
            <person name="Spatafora J."/>
            <person name="Crous P."/>
            <person name="Grigoriev I."/>
        </authorList>
    </citation>
    <scope>NUCLEOTIDE SEQUENCE</scope>
    <source>
        <strain evidence="4">CBS 109.77</strain>
    </source>
</reference>
<name>A0A6A6X672_9PLEO</name>
<keyword evidence="5" id="KW-1185">Reference proteome</keyword>
<sequence length="326" mass="35247">MAASKPYFQDAVPNTNPFSVDKKSAIVTGAGSGINFSFASLLLSRGCNVLIADIALRPEAQKLVDEYKEKAESKPRAVFLKTDVTDWPQLEKMFETARAEFGGVDIVCPGAGIYDPHWSNFWHPPGSTKSKDAPDSGRYTSIDINITHPIRTTQLAISEFLNPKNGKKVSPTNPKRVIIISSIAGQVSNLATPIYVAGKHAMNGFIRSLGPLDASIGIRVNGVAPGVIKTPLWTEHPEKMTFLDKERDEWATPEEVAEAMVRCLEEPEVGGGTILEVGKGQTRRVGMLNDPGPSGPGHTVSKLTSNYAEVYGWLEGDGWGSGKREG</sequence>
<dbReference type="EMBL" id="MU002003">
    <property type="protein sequence ID" value="KAF2791748.1"/>
    <property type="molecule type" value="Genomic_DNA"/>
</dbReference>
<evidence type="ECO:0000256" key="2">
    <source>
        <dbReference type="ARBA" id="ARBA00022857"/>
    </source>
</evidence>
<dbReference type="Proteomes" id="UP000799757">
    <property type="component" value="Unassembled WGS sequence"/>
</dbReference>
<dbReference type="InterPro" id="IPR002347">
    <property type="entry name" value="SDR_fam"/>
</dbReference>
<dbReference type="Gene3D" id="3.40.50.720">
    <property type="entry name" value="NAD(P)-binding Rossmann-like Domain"/>
    <property type="match status" value="1"/>
</dbReference>
<dbReference type="SUPFAM" id="SSF51735">
    <property type="entry name" value="NAD(P)-binding Rossmann-fold domains"/>
    <property type="match status" value="1"/>
</dbReference>
<dbReference type="PROSITE" id="PS00061">
    <property type="entry name" value="ADH_SHORT"/>
    <property type="match status" value="1"/>
</dbReference>
<dbReference type="PANTHER" id="PTHR44229">
    <property type="entry name" value="15-HYDROXYPROSTAGLANDIN DEHYDROGENASE [NAD(+)]"/>
    <property type="match status" value="1"/>
</dbReference>
<evidence type="ECO:0000256" key="1">
    <source>
        <dbReference type="ARBA" id="ARBA00006484"/>
    </source>
</evidence>
<proteinExistence type="inferred from homology"/>
<dbReference type="PRINTS" id="PR00081">
    <property type="entry name" value="GDHRDH"/>
</dbReference>
<keyword evidence="3" id="KW-0560">Oxidoreductase</keyword>
<organism evidence="4 5">
    <name type="scientific">Melanomma pulvis-pyrius CBS 109.77</name>
    <dbReference type="NCBI Taxonomy" id="1314802"/>
    <lineage>
        <taxon>Eukaryota</taxon>
        <taxon>Fungi</taxon>
        <taxon>Dikarya</taxon>
        <taxon>Ascomycota</taxon>
        <taxon>Pezizomycotina</taxon>
        <taxon>Dothideomycetes</taxon>
        <taxon>Pleosporomycetidae</taxon>
        <taxon>Pleosporales</taxon>
        <taxon>Melanommataceae</taxon>
        <taxon>Melanomma</taxon>
    </lineage>
</organism>
<comment type="similarity">
    <text evidence="1">Belongs to the short-chain dehydrogenases/reductases (SDR) family.</text>
</comment>
<gene>
    <name evidence="4" type="ORF">K505DRAFT_308901</name>
</gene>
<dbReference type="AlphaFoldDB" id="A0A6A6X672"/>
<keyword evidence="2" id="KW-0521">NADP</keyword>
<dbReference type="GO" id="GO:0005737">
    <property type="term" value="C:cytoplasm"/>
    <property type="evidence" value="ECO:0007669"/>
    <property type="project" value="TreeGrafter"/>
</dbReference>
<dbReference type="InterPro" id="IPR020904">
    <property type="entry name" value="Sc_DH/Rdtase_CS"/>
</dbReference>
<evidence type="ECO:0000313" key="4">
    <source>
        <dbReference type="EMBL" id="KAF2791748.1"/>
    </source>
</evidence>
<dbReference type="GO" id="GO:0016491">
    <property type="term" value="F:oxidoreductase activity"/>
    <property type="evidence" value="ECO:0007669"/>
    <property type="project" value="UniProtKB-KW"/>
</dbReference>
<dbReference type="PANTHER" id="PTHR44229:SF4">
    <property type="entry name" value="15-HYDROXYPROSTAGLANDIN DEHYDROGENASE [NAD(+)]"/>
    <property type="match status" value="1"/>
</dbReference>